<dbReference type="GO" id="GO:0006508">
    <property type="term" value="P:proteolysis"/>
    <property type="evidence" value="ECO:0007669"/>
    <property type="project" value="InterPro"/>
</dbReference>
<evidence type="ECO:0000256" key="4">
    <source>
        <dbReference type="ARBA" id="ARBA00022757"/>
    </source>
</evidence>
<dbReference type="InterPro" id="IPR001314">
    <property type="entry name" value="Peptidase_S1A"/>
</dbReference>
<evidence type="ECO:0000256" key="9">
    <source>
        <dbReference type="ARBA" id="ARBA00044036"/>
    </source>
</evidence>
<organism evidence="11 12">
    <name type="scientific">Coregonus suidteri</name>
    <dbReference type="NCBI Taxonomy" id="861788"/>
    <lineage>
        <taxon>Eukaryota</taxon>
        <taxon>Metazoa</taxon>
        <taxon>Chordata</taxon>
        <taxon>Craniata</taxon>
        <taxon>Vertebrata</taxon>
        <taxon>Euteleostomi</taxon>
        <taxon>Actinopterygii</taxon>
        <taxon>Neopterygii</taxon>
        <taxon>Teleostei</taxon>
        <taxon>Protacanthopterygii</taxon>
        <taxon>Salmoniformes</taxon>
        <taxon>Salmonidae</taxon>
        <taxon>Coregoninae</taxon>
        <taxon>Coregonus</taxon>
    </lineage>
</organism>
<comment type="caution">
    <text evidence="11">The sequence shown here is derived from an EMBL/GenBank/DDBJ whole genome shotgun (WGS) entry which is preliminary data.</text>
</comment>
<dbReference type="GO" id="GO:0005576">
    <property type="term" value="C:extracellular region"/>
    <property type="evidence" value="ECO:0007669"/>
    <property type="project" value="UniProtKB-SubCell"/>
</dbReference>
<dbReference type="SMART" id="SM00020">
    <property type="entry name" value="Tryp_SPc"/>
    <property type="match status" value="1"/>
</dbReference>
<evidence type="ECO:0000256" key="7">
    <source>
        <dbReference type="ARBA" id="ARBA00023157"/>
    </source>
</evidence>
<keyword evidence="6" id="KW-0720">Serine protease</keyword>
<evidence type="ECO:0000259" key="10">
    <source>
        <dbReference type="PROSITE" id="PS50240"/>
    </source>
</evidence>
<evidence type="ECO:0000313" key="11">
    <source>
        <dbReference type="EMBL" id="KAK6300037.1"/>
    </source>
</evidence>
<dbReference type="EC" id="3.4.21.1" evidence="9"/>
<protein>
    <recommendedName>
        <fullName evidence="9">chymotrypsin</fullName>
        <ecNumber evidence="9">3.4.21.1</ecNumber>
    </recommendedName>
</protein>
<dbReference type="FunFam" id="2.40.10.10:FF:000181">
    <property type="entry name" value="Chymotrypsinogen A"/>
    <property type="match status" value="1"/>
</dbReference>
<dbReference type="GO" id="GO:0007586">
    <property type="term" value="P:digestion"/>
    <property type="evidence" value="ECO:0007669"/>
    <property type="project" value="UniProtKB-KW"/>
</dbReference>
<dbReference type="Proteomes" id="UP001356427">
    <property type="component" value="Unassembled WGS sequence"/>
</dbReference>
<keyword evidence="5" id="KW-0378">Hydrolase</keyword>
<keyword evidence="4" id="KW-0222">Digestion</keyword>
<dbReference type="InterPro" id="IPR018114">
    <property type="entry name" value="TRYPSIN_HIS"/>
</dbReference>
<keyword evidence="2" id="KW-0645">Protease</keyword>
<name>A0AAN8QSM4_9TELE</name>
<dbReference type="CDD" id="cd00190">
    <property type="entry name" value="Tryp_SPc"/>
    <property type="match status" value="1"/>
</dbReference>
<evidence type="ECO:0000256" key="8">
    <source>
        <dbReference type="ARBA" id="ARBA00023180"/>
    </source>
</evidence>
<dbReference type="PANTHER" id="PTHR24253:SF144">
    <property type="entry name" value="CHYMOTRYPSIN-LIKE PROTEASE CTRL-1-RELATED"/>
    <property type="match status" value="1"/>
</dbReference>
<dbReference type="PROSITE" id="PS00134">
    <property type="entry name" value="TRYPSIN_HIS"/>
    <property type="match status" value="1"/>
</dbReference>
<dbReference type="Pfam" id="PF00089">
    <property type="entry name" value="Trypsin"/>
    <property type="match status" value="2"/>
</dbReference>
<dbReference type="InterPro" id="IPR043504">
    <property type="entry name" value="Peptidase_S1_PA_chymotrypsin"/>
</dbReference>
<accession>A0AAN8QSM4</accession>
<dbReference type="Gene3D" id="2.40.10.10">
    <property type="entry name" value="Trypsin-like serine proteases"/>
    <property type="match status" value="2"/>
</dbReference>
<evidence type="ECO:0000256" key="2">
    <source>
        <dbReference type="ARBA" id="ARBA00022670"/>
    </source>
</evidence>
<evidence type="ECO:0000256" key="6">
    <source>
        <dbReference type="ARBA" id="ARBA00022825"/>
    </source>
</evidence>
<dbReference type="EMBL" id="JAGTTL010000028">
    <property type="protein sequence ID" value="KAK6300037.1"/>
    <property type="molecule type" value="Genomic_DNA"/>
</dbReference>
<dbReference type="AlphaFoldDB" id="A0AAN8QSM4"/>
<gene>
    <name evidence="11" type="ORF">J4Q44_G00300700</name>
</gene>
<dbReference type="InterPro" id="IPR009003">
    <property type="entry name" value="Peptidase_S1_PA"/>
</dbReference>
<evidence type="ECO:0000256" key="5">
    <source>
        <dbReference type="ARBA" id="ARBA00022801"/>
    </source>
</evidence>
<keyword evidence="7" id="KW-1015">Disulfide bond</keyword>
<evidence type="ECO:0000256" key="1">
    <source>
        <dbReference type="ARBA" id="ARBA00004239"/>
    </source>
</evidence>
<feature type="domain" description="Peptidase S1" evidence="10">
    <location>
        <begin position="1"/>
        <end position="236"/>
    </location>
</feature>
<comment type="subcellular location">
    <subcellularLocation>
        <location evidence="1">Secreted</location>
        <location evidence="1">Extracellular space</location>
    </subcellularLocation>
</comment>
<dbReference type="GO" id="GO:0004252">
    <property type="term" value="F:serine-type endopeptidase activity"/>
    <property type="evidence" value="ECO:0007669"/>
    <property type="project" value="UniProtKB-EC"/>
</dbReference>
<dbReference type="InterPro" id="IPR001254">
    <property type="entry name" value="Trypsin_dom"/>
</dbReference>
<proteinExistence type="predicted"/>
<evidence type="ECO:0000313" key="12">
    <source>
        <dbReference type="Proteomes" id="UP001356427"/>
    </source>
</evidence>
<keyword evidence="8" id="KW-0325">Glycoprotein</keyword>
<keyword evidence="12" id="KW-1185">Reference proteome</keyword>
<evidence type="ECO:0000256" key="3">
    <source>
        <dbReference type="ARBA" id="ARBA00022729"/>
    </source>
</evidence>
<dbReference type="PANTHER" id="PTHR24253">
    <property type="entry name" value="TRANSMEMBRANE PROTEASE SERINE"/>
    <property type="match status" value="1"/>
</dbReference>
<dbReference type="SUPFAM" id="SSF50494">
    <property type="entry name" value="Trypsin-like serine proteases"/>
    <property type="match status" value="2"/>
</dbReference>
<sequence length="236" mass="24646">MDAPPGSWPWQASLQKSGRHFCGGSLINKEWVLTAAHCFPSTSTSNLVVSVGRQSQEGSNPNEVSRTVTQIICHPNYISSTSDNDMCLLKLSSPVTFTNHIRPVCLAAPGSSFYAGTTSWGTGCAGTISSGVSLPSPQTPQELYVPLVGNRQSSPATTTTTTTAPVTTTTTKTALETTPKAVVCGSVSLNSLTGMDSVSMGSWPRIASLQTNGTHVCGGTTVSEDYVMSDAGCFSR</sequence>
<dbReference type="PROSITE" id="PS50240">
    <property type="entry name" value="TRYPSIN_DOM"/>
    <property type="match status" value="1"/>
</dbReference>
<reference evidence="11 12" key="1">
    <citation type="submission" date="2021-04" db="EMBL/GenBank/DDBJ databases">
        <authorList>
            <person name="De Guttry C."/>
            <person name="Zahm M."/>
            <person name="Klopp C."/>
            <person name="Cabau C."/>
            <person name="Louis A."/>
            <person name="Berthelot C."/>
            <person name="Parey E."/>
            <person name="Roest Crollius H."/>
            <person name="Montfort J."/>
            <person name="Robinson-Rechavi M."/>
            <person name="Bucao C."/>
            <person name="Bouchez O."/>
            <person name="Gislard M."/>
            <person name="Lluch J."/>
            <person name="Milhes M."/>
            <person name="Lampietro C."/>
            <person name="Lopez Roques C."/>
            <person name="Donnadieu C."/>
            <person name="Braasch I."/>
            <person name="Desvignes T."/>
            <person name="Postlethwait J."/>
            <person name="Bobe J."/>
            <person name="Wedekind C."/>
            <person name="Guiguen Y."/>
        </authorList>
    </citation>
    <scope>NUCLEOTIDE SEQUENCE [LARGE SCALE GENOMIC DNA]</scope>
    <source>
        <strain evidence="11">Cs_M1</strain>
        <tissue evidence="11">Blood</tissue>
    </source>
</reference>
<keyword evidence="3" id="KW-0732">Signal</keyword>
<dbReference type="PRINTS" id="PR00722">
    <property type="entry name" value="CHYMOTRYPSIN"/>
</dbReference>